<accession>A0A918EBW1</accession>
<evidence type="ECO:0000313" key="1">
    <source>
        <dbReference type="EMBL" id="GGP43882.1"/>
    </source>
</evidence>
<proteinExistence type="predicted"/>
<sequence>MAEPVLVSIASALATRAFARLHDLVRARLAGDPEASAALAAARGADAGSPAVAALGEVLENTERQDPAFGRELRREWERASATGTGGVVNQVTAPVHGTVVQAGDIQGGVTFR</sequence>
<dbReference type="EMBL" id="BMRG01000002">
    <property type="protein sequence ID" value="GGP43882.1"/>
    <property type="molecule type" value="Genomic_DNA"/>
</dbReference>
<evidence type="ECO:0000313" key="2">
    <source>
        <dbReference type="Proteomes" id="UP000639606"/>
    </source>
</evidence>
<dbReference type="AlphaFoldDB" id="A0A918EBW1"/>
<keyword evidence="2" id="KW-1185">Reference proteome</keyword>
<gene>
    <name evidence="1" type="ORF">GCM10010185_14470</name>
</gene>
<name>A0A918EBW1_9PSEU</name>
<protein>
    <submittedName>
        <fullName evidence="1">Uncharacterized protein</fullName>
    </submittedName>
</protein>
<reference evidence="1" key="1">
    <citation type="journal article" date="2014" name="Int. J. Syst. Evol. Microbiol.">
        <title>Complete genome sequence of Corynebacterium casei LMG S-19264T (=DSM 44701T), isolated from a smear-ripened cheese.</title>
        <authorList>
            <consortium name="US DOE Joint Genome Institute (JGI-PGF)"/>
            <person name="Walter F."/>
            <person name="Albersmeier A."/>
            <person name="Kalinowski J."/>
            <person name="Ruckert C."/>
        </authorList>
    </citation>
    <scope>NUCLEOTIDE SEQUENCE</scope>
    <source>
        <strain evidence="1">JCM 3313</strain>
    </source>
</reference>
<organism evidence="1 2">
    <name type="scientific">Saccharothrix coeruleofusca</name>
    <dbReference type="NCBI Taxonomy" id="33919"/>
    <lineage>
        <taxon>Bacteria</taxon>
        <taxon>Bacillati</taxon>
        <taxon>Actinomycetota</taxon>
        <taxon>Actinomycetes</taxon>
        <taxon>Pseudonocardiales</taxon>
        <taxon>Pseudonocardiaceae</taxon>
        <taxon>Saccharothrix</taxon>
    </lineage>
</organism>
<dbReference type="Proteomes" id="UP000639606">
    <property type="component" value="Unassembled WGS sequence"/>
</dbReference>
<comment type="caution">
    <text evidence="1">The sequence shown here is derived from an EMBL/GenBank/DDBJ whole genome shotgun (WGS) entry which is preliminary data.</text>
</comment>
<reference evidence="1" key="2">
    <citation type="submission" date="2020-09" db="EMBL/GenBank/DDBJ databases">
        <authorList>
            <person name="Sun Q."/>
            <person name="Ohkuma M."/>
        </authorList>
    </citation>
    <scope>NUCLEOTIDE SEQUENCE</scope>
    <source>
        <strain evidence="1">JCM 3313</strain>
    </source>
</reference>
<dbReference type="RefSeq" id="WP_189222261.1">
    <property type="nucleotide sequence ID" value="NZ_BMRG01000002.1"/>
</dbReference>